<feature type="region of interest" description="Disordered" evidence="2">
    <location>
        <begin position="78"/>
        <end position="111"/>
    </location>
</feature>
<sequence>MKQTQGHTDNRWFYSWQYDVAREREQQRQAGSRVTASGSARLLSTREDVTLQGAEIHAGQALNVNAARDARLAGLVEKEKSSERGYQRNHTASLHTGSWSNSDESESLKPSELRSQGALTLAAGNNVATQGARLHAGRDLTVNAGNQIQIGVQHTANGKTVRDDKISWGGIGGGDNKNNSTRREIGHASELTSDGTLRLDGQQGVTLTGSKARGKEGGLVTATQGGLRIDNALSTNVDKIDARTGTVFNITSSSQKADNRTQSSTASELKSDTNLKLVSRQDTDVVGSQVTSRGELNINSQSGNITVKTARQQQSTDEQKTSLTLNGYAKEAGDKQYRAGLRIEHVGDSEKNHPHREPRLRTSRRQPPARRG</sequence>
<proteinExistence type="predicted"/>
<reference evidence="3 4" key="1">
    <citation type="submission" date="2019-05" db="EMBL/GenBank/DDBJ databases">
        <authorList>
            <consortium name="Pathogen Informatics"/>
        </authorList>
    </citation>
    <scope>NUCLEOTIDE SEQUENCE [LARGE SCALE GENOMIC DNA]</scope>
    <source>
        <strain evidence="3 4">NCTC12971</strain>
    </source>
</reference>
<evidence type="ECO:0000313" key="4">
    <source>
        <dbReference type="Proteomes" id="UP000307968"/>
    </source>
</evidence>
<feature type="region of interest" description="Disordered" evidence="2">
    <location>
        <begin position="301"/>
        <end position="372"/>
    </location>
</feature>
<gene>
    <name evidence="3" type="primary">shlA_2</name>
    <name evidence="3" type="ORF">NCTC12971_05353</name>
</gene>
<evidence type="ECO:0000313" key="3">
    <source>
        <dbReference type="EMBL" id="VTP67920.1"/>
    </source>
</evidence>
<dbReference type="EMBL" id="LR590463">
    <property type="protein sequence ID" value="VTP67920.1"/>
    <property type="molecule type" value="Genomic_DNA"/>
</dbReference>
<feature type="compositionally biased region" description="Polar residues" evidence="2">
    <location>
        <begin position="252"/>
        <end position="268"/>
    </location>
</feature>
<dbReference type="GO" id="GO:0090729">
    <property type="term" value="F:toxin activity"/>
    <property type="evidence" value="ECO:0007669"/>
    <property type="project" value="UniProtKB-KW"/>
</dbReference>
<dbReference type="Proteomes" id="UP000307968">
    <property type="component" value="Chromosome"/>
</dbReference>
<accession>A0A4U9HU80</accession>
<protein>
    <submittedName>
        <fullName evidence="3">Hemolysin</fullName>
    </submittedName>
</protein>
<dbReference type="InterPro" id="IPR025157">
    <property type="entry name" value="Hemagglutinin_rpt"/>
</dbReference>
<feature type="compositionally biased region" description="Basic and acidic residues" evidence="2">
    <location>
        <begin position="331"/>
        <end position="360"/>
    </location>
</feature>
<keyword evidence="1" id="KW-0800">Toxin</keyword>
<feature type="region of interest" description="Disordered" evidence="2">
    <location>
        <begin position="252"/>
        <end position="274"/>
    </location>
</feature>
<dbReference type="AlphaFoldDB" id="A0A4U9HU80"/>
<name>A0A4U9HU80_SERRU</name>
<dbReference type="Pfam" id="PF13332">
    <property type="entry name" value="Fil_haemagg_2"/>
    <property type="match status" value="2"/>
</dbReference>
<evidence type="ECO:0000256" key="1">
    <source>
        <dbReference type="ARBA" id="ARBA00022656"/>
    </source>
</evidence>
<dbReference type="GO" id="GO:0003824">
    <property type="term" value="F:catalytic activity"/>
    <property type="evidence" value="ECO:0007669"/>
    <property type="project" value="UniProtKB-ARBA"/>
</dbReference>
<feature type="compositionally biased region" description="Polar residues" evidence="2">
    <location>
        <begin position="88"/>
        <end position="102"/>
    </location>
</feature>
<organism evidence="3 4">
    <name type="scientific">Serratia rubidaea</name>
    <name type="common">Serratia marinorubra</name>
    <dbReference type="NCBI Taxonomy" id="61652"/>
    <lineage>
        <taxon>Bacteria</taxon>
        <taxon>Pseudomonadati</taxon>
        <taxon>Pseudomonadota</taxon>
        <taxon>Gammaproteobacteria</taxon>
        <taxon>Enterobacterales</taxon>
        <taxon>Yersiniaceae</taxon>
        <taxon>Serratia</taxon>
    </lineage>
</organism>
<evidence type="ECO:0000256" key="2">
    <source>
        <dbReference type="SAM" id="MobiDB-lite"/>
    </source>
</evidence>
<feature type="compositionally biased region" description="Basic residues" evidence="2">
    <location>
        <begin position="361"/>
        <end position="372"/>
    </location>
</feature>
<feature type="compositionally biased region" description="Polar residues" evidence="2">
    <location>
        <begin position="301"/>
        <end position="325"/>
    </location>
</feature>